<protein>
    <submittedName>
        <fullName evidence="1">Ras-related protein RABE1c-like</fullName>
    </submittedName>
</protein>
<dbReference type="EMBL" id="GGEC01016928">
    <property type="protein sequence ID" value="MBW97411.1"/>
    <property type="molecule type" value="Transcribed_RNA"/>
</dbReference>
<reference evidence="1" key="1">
    <citation type="submission" date="2018-02" db="EMBL/GenBank/DDBJ databases">
        <title>Rhizophora mucronata_Transcriptome.</title>
        <authorList>
            <person name="Meera S.P."/>
            <person name="Sreeshan A."/>
            <person name="Augustine A."/>
        </authorList>
    </citation>
    <scope>NUCLEOTIDE SEQUENCE</scope>
    <source>
        <tissue evidence="1">Leaf</tissue>
    </source>
</reference>
<evidence type="ECO:0000313" key="1">
    <source>
        <dbReference type="EMBL" id="MBW97414.1"/>
    </source>
</evidence>
<dbReference type="EMBL" id="GGEC01016931">
    <property type="protein sequence ID" value="MBW97414.1"/>
    <property type="molecule type" value="Transcribed_RNA"/>
</dbReference>
<sequence>MPMVVMKLVVKEPSENRNRRQLLPTPLSPIKRSFIR</sequence>
<proteinExistence type="predicted"/>
<accession>A0A2P2JVC0</accession>
<name>A0A2P2JVC0_RHIMU</name>
<organism evidence="1">
    <name type="scientific">Rhizophora mucronata</name>
    <name type="common">Asiatic mangrove</name>
    <dbReference type="NCBI Taxonomy" id="61149"/>
    <lineage>
        <taxon>Eukaryota</taxon>
        <taxon>Viridiplantae</taxon>
        <taxon>Streptophyta</taxon>
        <taxon>Embryophyta</taxon>
        <taxon>Tracheophyta</taxon>
        <taxon>Spermatophyta</taxon>
        <taxon>Magnoliopsida</taxon>
        <taxon>eudicotyledons</taxon>
        <taxon>Gunneridae</taxon>
        <taxon>Pentapetalae</taxon>
        <taxon>rosids</taxon>
        <taxon>fabids</taxon>
        <taxon>Malpighiales</taxon>
        <taxon>Rhizophoraceae</taxon>
        <taxon>Rhizophora</taxon>
    </lineage>
</organism>
<dbReference type="AlphaFoldDB" id="A0A2P2JVC0"/>